<dbReference type="STRING" id="325452.A0A3R7K8N3"/>
<feature type="compositionally biased region" description="Basic and acidic residues" evidence="1">
    <location>
        <begin position="67"/>
        <end position="76"/>
    </location>
</feature>
<name>A0A3R7K8N3_9STRA</name>
<dbReference type="Proteomes" id="UP000285883">
    <property type="component" value="Unassembled WGS sequence"/>
</dbReference>
<dbReference type="AlphaFoldDB" id="A0A3R7K8N3"/>
<reference evidence="2" key="3">
    <citation type="submission" date="2020-06" db="EMBL/GenBank/DDBJ databases">
        <authorList>
            <person name="Studholme D.J."/>
        </authorList>
    </citation>
    <scope>NUCLEOTIDE SEQUENCE</scope>
    <source>
        <strain evidence="2">NZFS 2646</strain>
        <strain evidence="3">NZFS 3630</strain>
    </source>
</reference>
<accession>A0A3R7K8N3</accession>
<gene>
    <name evidence="4" type="ORF">BBI17_001521</name>
    <name evidence="5" type="ORF">BBO99_00001726</name>
    <name evidence="2" type="ORF">JM16_001424</name>
    <name evidence="3" type="ORF">JM18_001505</name>
</gene>
<comment type="caution">
    <text evidence="4">The sequence shown here is derived from an EMBL/GenBank/DDBJ whole genome shotgun (WGS) entry which is preliminary data.</text>
</comment>
<reference evidence="2" key="1">
    <citation type="journal article" date="2015" name="Genom Data">
        <title>Genome sequences of six Phytophthora species associated with forests in New Zealand.</title>
        <authorList>
            <person name="Studholme D.J."/>
            <person name="McDougal R.L."/>
            <person name="Sambles C."/>
            <person name="Hansen E."/>
            <person name="Hardy G."/>
            <person name="Grant M."/>
            <person name="Ganley R.J."/>
            <person name="Williams N.M."/>
        </authorList>
    </citation>
    <scope>NUCLEOTIDE SEQUENCE</scope>
    <source>
        <strain evidence="2">NZFS 2646</strain>
        <strain evidence="3">NZFS 3630</strain>
    </source>
</reference>
<organism evidence="4 7">
    <name type="scientific">Phytophthora kernoviae</name>
    <dbReference type="NCBI Taxonomy" id="325452"/>
    <lineage>
        <taxon>Eukaryota</taxon>
        <taxon>Sar</taxon>
        <taxon>Stramenopiles</taxon>
        <taxon>Oomycota</taxon>
        <taxon>Peronosporomycetes</taxon>
        <taxon>Peronosporales</taxon>
        <taxon>Peronosporaceae</taxon>
        <taxon>Phytophthora</taxon>
    </lineage>
</organism>
<proteinExistence type="predicted"/>
<evidence type="ECO:0000256" key="1">
    <source>
        <dbReference type="SAM" id="MobiDB-lite"/>
    </source>
</evidence>
<dbReference type="EMBL" id="JPWU03000014">
    <property type="protein sequence ID" value="KAG2532039.1"/>
    <property type="molecule type" value="Genomic_DNA"/>
</dbReference>
<keyword evidence="6" id="KW-1185">Reference proteome</keyword>
<evidence type="ECO:0000313" key="5">
    <source>
        <dbReference type="EMBL" id="RLN83907.1"/>
    </source>
</evidence>
<feature type="region of interest" description="Disordered" evidence="1">
    <location>
        <begin position="52"/>
        <end position="77"/>
    </location>
</feature>
<dbReference type="Proteomes" id="UP000792063">
    <property type="component" value="Unassembled WGS sequence"/>
</dbReference>
<dbReference type="EMBL" id="MAYM02000707">
    <property type="protein sequence ID" value="RLN36741.1"/>
    <property type="molecule type" value="Genomic_DNA"/>
</dbReference>
<evidence type="ECO:0000313" key="4">
    <source>
        <dbReference type="EMBL" id="RLN36741.1"/>
    </source>
</evidence>
<dbReference type="Proteomes" id="UP000285624">
    <property type="component" value="Unassembled WGS sequence"/>
</dbReference>
<protein>
    <submittedName>
        <fullName evidence="4">Uncharacterized protein</fullName>
    </submittedName>
</protein>
<feature type="compositionally biased region" description="Polar residues" evidence="1">
    <location>
        <begin position="52"/>
        <end position="64"/>
    </location>
</feature>
<sequence length="149" mass="16998">MIASLKNCMEQKSSEYERALAAEASRHQLEMQNLLGRNNQVYSNMDGQMHFQRSTSTINAQTYASEPPKEREEQLDQRVAALQRSKENEIALIRQQVLKNKTEELMATNGKLQQLQLTTANSMDNIRDDCLELYTYVGRVVGAVDNNQS</sequence>
<evidence type="ECO:0000313" key="3">
    <source>
        <dbReference type="EMBL" id="KAG2532039.1"/>
    </source>
</evidence>
<evidence type="ECO:0000313" key="2">
    <source>
        <dbReference type="EMBL" id="KAG2530960.1"/>
    </source>
</evidence>
<dbReference type="EMBL" id="JPWV03000015">
    <property type="protein sequence ID" value="KAG2530960.1"/>
    <property type="molecule type" value="Genomic_DNA"/>
</dbReference>
<dbReference type="EMBL" id="MBDN02000026">
    <property type="protein sequence ID" value="RLN83907.1"/>
    <property type="molecule type" value="Genomic_DNA"/>
</dbReference>
<dbReference type="Proteomes" id="UP000785171">
    <property type="component" value="Unassembled WGS sequence"/>
</dbReference>
<reference evidence="6 7" key="2">
    <citation type="submission" date="2018-07" db="EMBL/GenBank/DDBJ databases">
        <title>Genome sequencing of oomycete isolates from Chile give support for New Zealand origin for Phytophthora kernoviae and make available the first Nothophytophthora sp. genome.</title>
        <authorList>
            <person name="Studholme D.J."/>
            <person name="Sanfuentes E."/>
            <person name="Panda P."/>
            <person name="Hill R."/>
            <person name="Sambles C."/>
            <person name="Grant M."/>
            <person name="Williams N.M."/>
            <person name="Mcdougal R.L."/>
        </authorList>
    </citation>
    <scope>NUCLEOTIDE SEQUENCE [LARGE SCALE GENOMIC DNA]</scope>
    <source>
        <strain evidence="4">Chile2</strain>
        <strain evidence="5">Chile4</strain>
    </source>
</reference>
<evidence type="ECO:0000313" key="7">
    <source>
        <dbReference type="Proteomes" id="UP000285883"/>
    </source>
</evidence>
<evidence type="ECO:0000313" key="6">
    <source>
        <dbReference type="Proteomes" id="UP000285624"/>
    </source>
</evidence>